<dbReference type="Gene3D" id="3.20.20.120">
    <property type="entry name" value="Enolase-like C-terminal domain"/>
    <property type="match status" value="1"/>
</dbReference>
<evidence type="ECO:0000259" key="2">
    <source>
        <dbReference type="SMART" id="SM00922"/>
    </source>
</evidence>
<dbReference type="RefSeq" id="WP_177204605.1">
    <property type="nucleotide sequence ID" value="NZ_FOXS01000001.1"/>
</dbReference>
<accession>A0A1I5V4W8</accession>
<dbReference type="AlphaFoldDB" id="A0A1I5V4W8"/>
<dbReference type="GO" id="GO:0046872">
    <property type="term" value="F:metal ion binding"/>
    <property type="evidence" value="ECO:0007669"/>
    <property type="project" value="UniProtKB-KW"/>
</dbReference>
<gene>
    <name evidence="3" type="ORF">SAMN04515668_1198</name>
</gene>
<dbReference type="EMBL" id="FOXS01000001">
    <property type="protein sequence ID" value="SFQ02559.1"/>
    <property type="molecule type" value="Genomic_DNA"/>
</dbReference>
<dbReference type="GO" id="GO:0016854">
    <property type="term" value="F:racemase and epimerase activity"/>
    <property type="evidence" value="ECO:0007669"/>
    <property type="project" value="UniProtKB-ARBA"/>
</dbReference>
<dbReference type="PANTHER" id="PTHR48073">
    <property type="entry name" value="O-SUCCINYLBENZOATE SYNTHASE-RELATED"/>
    <property type="match status" value="1"/>
</dbReference>
<dbReference type="InterPro" id="IPR013342">
    <property type="entry name" value="Mandelate_racemase_C"/>
</dbReference>
<dbReference type="Gene3D" id="3.30.390.10">
    <property type="entry name" value="Enolase-like, N-terminal domain"/>
    <property type="match status" value="1"/>
</dbReference>
<dbReference type="SUPFAM" id="SSF51604">
    <property type="entry name" value="Enolase C-terminal domain-like"/>
    <property type="match status" value="1"/>
</dbReference>
<evidence type="ECO:0000313" key="4">
    <source>
        <dbReference type="Proteomes" id="UP000199029"/>
    </source>
</evidence>
<dbReference type="SUPFAM" id="SSF54826">
    <property type="entry name" value="Enolase N-terminal domain-like"/>
    <property type="match status" value="1"/>
</dbReference>
<feature type="domain" description="Mandelate racemase/muconate lactonizing enzyme C-terminal" evidence="2">
    <location>
        <begin position="136"/>
        <end position="233"/>
    </location>
</feature>
<dbReference type="Proteomes" id="UP000199029">
    <property type="component" value="Unassembled WGS sequence"/>
</dbReference>
<sequence length="339" mass="36419">MPIWTLTAQQLHLNYVWKIARNASATKTNLLLRIAGQGQQGIGEAAPNVRYGESPELLTQQFAALQASGLAEVTSLAALDALLAEQPTAHALRFGLEAALVQWLAACAGQPVWQWLGVPAPARRVPTAFSLPIMEPEEVAGFLRQQNAARFEVLKIKVNQAAGLGLLAEVARALPNHALLVDGNEAWPDADAVLQFLEQAATLPGLRLRFLEQPLPAALADDYRYLRPRSSVPLLADESVTDTADFAAIAQQFHGVNVKLMKAGGFRRGIDLLRQTRAHGLTPMLGCMVETSVGIAAALHISALADVHDLDGFLIVKDEPFGVVGEEAGQLCLREEKAG</sequence>
<keyword evidence="4" id="KW-1185">Reference proteome</keyword>
<proteinExistence type="predicted"/>
<dbReference type="InterPro" id="IPR029017">
    <property type="entry name" value="Enolase-like_N"/>
</dbReference>
<evidence type="ECO:0000313" key="3">
    <source>
        <dbReference type="EMBL" id="SFQ02559.1"/>
    </source>
</evidence>
<evidence type="ECO:0000256" key="1">
    <source>
        <dbReference type="ARBA" id="ARBA00022723"/>
    </source>
</evidence>
<dbReference type="Pfam" id="PF13378">
    <property type="entry name" value="MR_MLE_C"/>
    <property type="match status" value="1"/>
</dbReference>
<keyword evidence="1" id="KW-0479">Metal-binding</keyword>
<protein>
    <submittedName>
        <fullName evidence="3">Enolase C-terminal domain-like</fullName>
    </submittedName>
</protein>
<name>A0A1I5V4W8_HYMAR</name>
<dbReference type="SMART" id="SM00922">
    <property type="entry name" value="MR_MLE"/>
    <property type="match status" value="1"/>
</dbReference>
<dbReference type="InterPro" id="IPR029065">
    <property type="entry name" value="Enolase_C-like"/>
</dbReference>
<dbReference type="STRING" id="1227077.SAMN04515668_1198"/>
<reference evidence="4" key="1">
    <citation type="submission" date="2016-10" db="EMBL/GenBank/DDBJ databases">
        <authorList>
            <person name="Varghese N."/>
            <person name="Submissions S."/>
        </authorList>
    </citation>
    <scope>NUCLEOTIDE SEQUENCE [LARGE SCALE GENOMIC DNA]</scope>
    <source>
        <strain evidence="4">OR362-8,ATCC BAA-1266,JCM 13504</strain>
    </source>
</reference>
<dbReference type="InterPro" id="IPR036849">
    <property type="entry name" value="Enolase-like_C_sf"/>
</dbReference>
<organism evidence="3 4">
    <name type="scientific">Hymenobacter arizonensis</name>
    <name type="common">Siccationidurans arizonensis</name>
    <dbReference type="NCBI Taxonomy" id="1227077"/>
    <lineage>
        <taxon>Bacteria</taxon>
        <taxon>Pseudomonadati</taxon>
        <taxon>Bacteroidota</taxon>
        <taxon>Cytophagia</taxon>
        <taxon>Cytophagales</taxon>
        <taxon>Hymenobacteraceae</taxon>
        <taxon>Hymenobacter</taxon>
    </lineage>
</organism>
<dbReference type="PANTHER" id="PTHR48073:SF2">
    <property type="entry name" value="O-SUCCINYLBENZOATE SYNTHASE"/>
    <property type="match status" value="1"/>
</dbReference>